<keyword evidence="7 11" id="KW-0156">Chromatin regulator</keyword>
<evidence type="ECO:0000256" key="4">
    <source>
        <dbReference type="ARBA" id="ARBA00022603"/>
    </source>
</evidence>
<dbReference type="GO" id="GO:0005634">
    <property type="term" value="C:nucleus"/>
    <property type="evidence" value="ECO:0007669"/>
    <property type="project" value="UniProtKB-SubCell"/>
</dbReference>
<dbReference type="SUPFAM" id="SSF53335">
    <property type="entry name" value="S-adenosyl-L-methionine-dependent methyltransferases"/>
    <property type="match status" value="1"/>
</dbReference>
<dbReference type="GO" id="GO:0000077">
    <property type="term" value="P:DNA damage checkpoint signaling"/>
    <property type="evidence" value="ECO:0007669"/>
    <property type="project" value="TreeGrafter"/>
</dbReference>
<evidence type="ECO:0000313" key="14">
    <source>
        <dbReference type="EMBL" id="CAE0365935.1"/>
    </source>
</evidence>
<keyword evidence="6 11" id="KW-0949">S-adenosyl-L-methionine</keyword>
<gene>
    <name evidence="14" type="ORF">ALAG00032_LOCUS6679</name>
</gene>
<sequence>MQSRKTRTAMEAAQPINAFGVIDMEKIQAESKKQHKREEDELYHQYEDAEMNKAIKASLATNQENEEFDQAEINKGIAASKAMAEKEKELAELRKKQEEVLLASMQLAIVVNDADEEENEQRNKRRRVSDGKEEEDNPPDDDDDDDDIREERSEAAEYDPLIEFVMERSKKEIYSEVERDRGEPLTTEQFAELLHNVALRGDLNNSLHDIEKGPLVTSANSNYRESTTQRNFQYGRMTIFGTEQILNLANLQSSEIFLDIGSGIGTVALQAASCIGCEARGIEYVRDRVFISKQIRLALDTAINELGPFIKTGRTEFLEGDFTHAENRERLAEANVAFVNNSEGIYSQRAGMKNSQFPDSSVAAIFAQMKPGSRLISLCPLYDLGLDCEESNRDTFSYNPDASFFRYEQVSIEAPSEDSYHEGHKGVVSWHTTAKNLSAHKYTRITQKSFGGGTAVFSCQNCKGVSRALTDKGTLRTTCSYCLKTRSRQSRSAATAARQNISEIFHTLDA</sequence>
<feature type="compositionally biased region" description="Acidic residues" evidence="12">
    <location>
        <begin position="132"/>
        <end position="147"/>
    </location>
</feature>
<comment type="subcellular location">
    <subcellularLocation>
        <location evidence="1 11">Nucleus</location>
    </subcellularLocation>
</comment>
<protein>
    <recommendedName>
        <fullName evidence="3 11">Histone-lysine N-methyltransferase, H3 lysine-79 specific</fullName>
        <ecNumber evidence="2 11">2.1.1.360</ecNumber>
    </recommendedName>
    <alternativeName>
        <fullName evidence="9 11">Histone H3-K79 methyltransferase</fullName>
    </alternativeName>
</protein>
<evidence type="ECO:0000256" key="5">
    <source>
        <dbReference type="ARBA" id="ARBA00022679"/>
    </source>
</evidence>
<evidence type="ECO:0000256" key="10">
    <source>
        <dbReference type="ARBA" id="ARBA00047770"/>
    </source>
</evidence>
<evidence type="ECO:0000256" key="2">
    <source>
        <dbReference type="ARBA" id="ARBA00012190"/>
    </source>
</evidence>
<keyword evidence="8 11" id="KW-0539">Nucleus</keyword>
<dbReference type="GO" id="GO:0006281">
    <property type="term" value="P:DNA repair"/>
    <property type="evidence" value="ECO:0007669"/>
    <property type="project" value="TreeGrafter"/>
</dbReference>
<evidence type="ECO:0000259" key="13">
    <source>
        <dbReference type="PROSITE" id="PS51569"/>
    </source>
</evidence>
<dbReference type="InterPro" id="IPR029063">
    <property type="entry name" value="SAM-dependent_MTases_sf"/>
</dbReference>
<name>A0A7S3JV74_9STRA</name>
<dbReference type="PANTHER" id="PTHR21451:SF0">
    <property type="entry name" value="HISTONE-LYSINE N-METHYLTRANSFERASE, H3 LYSINE-79 SPECIFIC"/>
    <property type="match status" value="1"/>
</dbReference>
<dbReference type="AlphaFoldDB" id="A0A7S3JV74"/>
<dbReference type="GO" id="GO:0140956">
    <property type="term" value="F:histone H3K79 trimethyltransferase activity"/>
    <property type="evidence" value="ECO:0007669"/>
    <property type="project" value="UniProtKB-EC"/>
</dbReference>
<dbReference type="EC" id="2.1.1.360" evidence="2 11"/>
<comment type="miscellaneous">
    <text evidence="11">In contrast to other lysine histone methyltransferases, it does not contain a SET domain, suggesting the existence of another mechanism for methylation of lysine residues of histones.</text>
</comment>
<organism evidence="14">
    <name type="scientific">Aureoumbra lagunensis</name>
    <dbReference type="NCBI Taxonomy" id="44058"/>
    <lineage>
        <taxon>Eukaryota</taxon>
        <taxon>Sar</taxon>
        <taxon>Stramenopiles</taxon>
        <taxon>Ochrophyta</taxon>
        <taxon>Pelagophyceae</taxon>
        <taxon>Pelagomonadales</taxon>
        <taxon>Aureoumbra</taxon>
    </lineage>
</organism>
<dbReference type="GO" id="GO:0032259">
    <property type="term" value="P:methylation"/>
    <property type="evidence" value="ECO:0007669"/>
    <property type="project" value="UniProtKB-KW"/>
</dbReference>
<accession>A0A7S3JV74</accession>
<dbReference type="CDD" id="cd02440">
    <property type="entry name" value="AdoMet_MTases"/>
    <property type="match status" value="1"/>
</dbReference>
<proteinExistence type="inferred from homology"/>
<comment type="catalytic activity">
    <reaction evidence="10 11">
        <text>L-lysyl(79)-[histone H3] + 3 S-adenosyl-L-methionine = N(6),N(6),N(6)-trimethyl-L-lysyl(79)-[histone H3] + 3 S-adenosyl-L-homocysteine + 3 H(+)</text>
        <dbReference type="Rhea" id="RHEA:60328"/>
        <dbReference type="Rhea" id="RHEA-COMP:15549"/>
        <dbReference type="Rhea" id="RHEA-COMP:15552"/>
        <dbReference type="ChEBI" id="CHEBI:15378"/>
        <dbReference type="ChEBI" id="CHEBI:29969"/>
        <dbReference type="ChEBI" id="CHEBI:57856"/>
        <dbReference type="ChEBI" id="CHEBI:59789"/>
        <dbReference type="ChEBI" id="CHEBI:61961"/>
        <dbReference type="EC" id="2.1.1.360"/>
    </reaction>
</comment>
<evidence type="ECO:0000256" key="9">
    <source>
        <dbReference type="ARBA" id="ARBA00029821"/>
    </source>
</evidence>
<dbReference type="Pfam" id="PF08123">
    <property type="entry name" value="DOT1"/>
    <property type="match status" value="1"/>
</dbReference>
<dbReference type="InterPro" id="IPR025789">
    <property type="entry name" value="DOT1_dom"/>
</dbReference>
<dbReference type="EMBL" id="HBIJ01009511">
    <property type="protein sequence ID" value="CAE0365935.1"/>
    <property type="molecule type" value="Transcribed_RNA"/>
</dbReference>
<dbReference type="PROSITE" id="PS51569">
    <property type="entry name" value="DOT1"/>
    <property type="match status" value="1"/>
</dbReference>
<reference evidence="14" key="1">
    <citation type="submission" date="2021-01" db="EMBL/GenBank/DDBJ databases">
        <authorList>
            <person name="Corre E."/>
            <person name="Pelletier E."/>
            <person name="Niang G."/>
            <person name="Scheremetjew M."/>
            <person name="Finn R."/>
            <person name="Kale V."/>
            <person name="Holt S."/>
            <person name="Cochrane G."/>
            <person name="Meng A."/>
            <person name="Brown T."/>
            <person name="Cohen L."/>
        </authorList>
    </citation>
    <scope>NUCLEOTIDE SEQUENCE</scope>
    <source>
        <strain evidence="14">CCMP1510</strain>
    </source>
</reference>
<evidence type="ECO:0000256" key="7">
    <source>
        <dbReference type="ARBA" id="ARBA00022853"/>
    </source>
</evidence>
<evidence type="ECO:0000256" key="1">
    <source>
        <dbReference type="ARBA" id="ARBA00004123"/>
    </source>
</evidence>
<dbReference type="PANTHER" id="PTHR21451">
    <property type="entry name" value="HISTONE H3 METHYLTRANSFERASE"/>
    <property type="match status" value="1"/>
</dbReference>
<evidence type="ECO:0000256" key="11">
    <source>
        <dbReference type="RuleBase" id="RU271113"/>
    </source>
</evidence>
<comment type="function">
    <text evidence="11">Histone methyltransferase that specifically trimethylates histone H3 to form H3K79me3. This methylation is required for telomere silencing and for the pachytene checkpoint during the meiotic cell cycle by allowing the recruitment of RAD9 to double strand breaks. Nucleosomes are preferred as substrate compared to free histone.</text>
</comment>
<evidence type="ECO:0000256" key="8">
    <source>
        <dbReference type="ARBA" id="ARBA00023242"/>
    </source>
</evidence>
<dbReference type="Gene3D" id="3.40.50.150">
    <property type="entry name" value="Vaccinia Virus protein VP39"/>
    <property type="match status" value="1"/>
</dbReference>
<feature type="domain" description="DOT1" evidence="13">
    <location>
        <begin position="107"/>
        <end position="447"/>
    </location>
</feature>
<dbReference type="InterPro" id="IPR030445">
    <property type="entry name" value="H3-K79_meTrfase"/>
</dbReference>
<keyword evidence="5 11" id="KW-0808">Transferase</keyword>
<feature type="region of interest" description="Disordered" evidence="12">
    <location>
        <begin position="112"/>
        <end position="147"/>
    </location>
</feature>
<evidence type="ECO:0000256" key="3">
    <source>
        <dbReference type="ARBA" id="ARBA00020987"/>
    </source>
</evidence>
<evidence type="ECO:0000256" key="6">
    <source>
        <dbReference type="ARBA" id="ARBA00022691"/>
    </source>
</evidence>
<evidence type="ECO:0000256" key="12">
    <source>
        <dbReference type="SAM" id="MobiDB-lite"/>
    </source>
</evidence>
<comment type="similarity">
    <text evidence="11">Belongs to the class I-like SAM-binding methyltransferase superfamily. DOT1 family.</text>
</comment>
<keyword evidence="4 11" id="KW-0489">Methyltransferase</keyword>